<evidence type="ECO:0000256" key="6">
    <source>
        <dbReference type="ARBA" id="ARBA00022927"/>
    </source>
</evidence>
<dbReference type="GO" id="GO:0005635">
    <property type="term" value="C:nuclear envelope"/>
    <property type="evidence" value="ECO:0007669"/>
    <property type="project" value="TreeGrafter"/>
</dbReference>
<evidence type="ECO:0000256" key="1">
    <source>
        <dbReference type="ARBA" id="ARBA00004123"/>
    </source>
</evidence>
<comment type="similarity">
    <text evidence="3">Belongs to the importin beta family.</text>
</comment>
<evidence type="ECO:0000313" key="11">
    <source>
        <dbReference type="Proteomes" id="UP001108240"/>
    </source>
</evidence>
<keyword evidence="4" id="KW-0813">Transport</keyword>
<accession>A0A9J7X0P6</accession>
<dbReference type="InterPro" id="IPR013713">
    <property type="entry name" value="XPO2_central"/>
</dbReference>
<dbReference type="Proteomes" id="UP001108240">
    <property type="component" value="Unplaced"/>
</dbReference>
<keyword evidence="7" id="KW-0539">Nucleus</keyword>
<dbReference type="AlphaFoldDB" id="A0A9J7X0P6"/>
<dbReference type="PANTHER" id="PTHR10997">
    <property type="entry name" value="IMPORTIN-7, 8, 11"/>
    <property type="match status" value="1"/>
</dbReference>
<evidence type="ECO:0000256" key="4">
    <source>
        <dbReference type="ARBA" id="ARBA00022448"/>
    </source>
</evidence>
<dbReference type="PROSITE" id="PS50166">
    <property type="entry name" value="IMPORTIN_B_NT"/>
    <property type="match status" value="1"/>
</dbReference>
<feature type="region of interest" description="Disordered" evidence="8">
    <location>
        <begin position="858"/>
        <end position="887"/>
    </location>
</feature>
<feature type="region of interest" description="Disordered" evidence="8">
    <location>
        <begin position="901"/>
        <end position="928"/>
    </location>
</feature>
<dbReference type="SMART" id="SM00913">
    <property type="entry name" value="IBN_N"/>
    <property type="match status" value="1"/>
</dbReference>
<reference evidence="10" key="2">
    <citation type="submission" date="2025-09" db="UniProtKB">
        <authorList>
            <consortium name="Ensembl"/>
        </authorList>
    </citation>
    <scope>IDENTIFICATION</scope>
</reference>
<dbReference type="Ensembl" id="ENSCCRT00000112397.1">
    <property type="protein sequence ID" value="ENSCCRP00000100794.1"/>
    <property type="gene ID" value="ENSCCRG00000011437.2"/>
</dbReference>
<evidence type="ECO:0000256" key="5">
    <source>
        <dbReference type="ARBA" id="ARBA00022490"/>
    </source>
</evidence>
<dbReference type="InterPro" id="IPR058669">
    <property type="entry name" value="TPR_IPO7/11-like"/>
</dbReference>
<name>A0A9J7X0P6_CYPCA</name>
<keyword evidence="5" id="KW-0963">Cytoplasm</keyword>
<reference evidence="10" key="1">
    <citation type="submission" date="2025-08" db="UniProtKB">
        <authorList>
            <consortium name="Ensembl"/>
        </authorList>
    </citation>
    <scope>IDENTIFICATION</scope>
</reference>
<dbReference type="Pfam" id="PF25758">
    <property type="entry name" value="TPR_IPO11"/>
    <property type="match status" value="1"/>
</dbReference>
<dbReference type="PANTHER" id="PTHR10997:SF27">
    <property type="entry name" value="IMPORTIN-7"/>
    <property type="match status" value="1"/>
</dbReference>
<evidence type="ECO:0000256" key="8">
    <source>
        <dbReference type="SAM" id="MobiDB-lite"/>
    </source>
</evidence>
<evidence type="ECO:0000256" key="3">
    <source>
        <dbReference type="ARBA" id="ARBA00007991"/>
    </source>
</evidence>
<dbReference type="InterPro" id="IPR016024">
    <property type="entry name" value="ARM-type_fold"/>
</dbReference>
<feature type="domain" description="Importin N-terminal" evidence="9">
    <location>
        <begin position="22"/>
        <end position="101"/>
    </location>
</feature>
<proteinExistence type="inferred from homology"/>
<protein>
    <submittedName>
        <fullName evidence="10">Importin 7</fullName>
    </submittedName>
</protein>
<dbReference type="InterPro" id="IPR011989">
    <property type="entry name" value="ARM-like"/>
</dbReference>
<keyword evidence="6" id="KW-0653">Protein transport</keyword>
<dbReference type="GO" id="GO:0005829">
    <property type="term" value="C:cytosol"/>
    <property type="evidence" value="ECO:0007669"/>
    <property type="project" value="TreeGrafter"/>
</dbReference>
<sequence>MDLNSLIEALRGTMDANLREAAERQLNEGHTQVNFLSTLLQVTMTDQLDLPVRQAGVIYLKNMVTQHWSEGDNANTEGSTSNIPEEDRQFIRDHIVEAIIQSPERLRVQLTTCIHHMIKHDYPARWTAVVDKIGFYLQSDNSGCWLGILLCLYQLVKNYEYKKPEERQPLVAAMQIFMPMLKDRFIQLLPDPSNDSVLVQKQIFKILYALFQYNLPLELINRQNLTEWMEILKTVVDRDVPPETLQVDEDERPELPWWKCKKWALHILARLFERYGSPGNTTKEYTEFAELFLKGYAVAAQQVLLKVLYQYKEKQYVAPRVLQQTLNYINQGIAHAVTWKNLKPHIQGIIQDVVFPLMCYTDSDEELWQEDPYEYIRMKFDVFEDFISPTTAAQTLLFTACNKRKEVLQKSMGFCYQILTDPACDPRKKDGALHMIGSLAEILLKRKIYKDQMEFMLQNHVFPLFRSELGYMRARACWVLHYFCEVKFKIDQNLQTALELTRLCLINDNEMPVKVEAAIALQVLISNQEKAKDYITPHIRPVMQALLQIVRETENDDLTNVIQKMICEYSEEVTPIAVEMTQHLAMTFNQVIQTGPDEEGGDDKAVTAMGILNTIDTLLSVVEDHKEITQQLEGICLQVIGTVLQQHVLEFYEEILSLAHSLTCQQVSPQMWQLLPLVYEVFQQDGFDYFTDMMPLLHNYITVDTDTLLSDTKYLEIIYSMCKKVQLLQCKPKVVPLFVTTTLERLTREVKTSELRTMCLQVAIAALYYSPPLLLNTLENLRFPNNTEPITNHFISQWLKDIDCFLGLHDRKMCVLGLCALMDLDQRPQAVNQVAGQLLPAAILLFNGLKRAYACRAEHENDDDDEEEEDGEEEDENVELGSDEDDIDDEGQEYLEMLAKQAGEDGDDEDWEEDDAEETALESYTTSVDDEDNLVDEYMIFKVIIQNVQARDPAWYQALIQCLDEEQRKQLQDIATLADQRRAAHESKMIEKHGGYKFADPVVPSNFNFGGSAPGMN</sequence>
<dbReference type="Pfam" id="PF08506">
    <property type="entry name" value="Cse1"/>
    <property type="match status" value="1"/>
</dbReference>
<dbReference type="GeneTree" id="ENSGT00940000154666"/>
<evidence type="ECO:0000256" key="7">
    <source>
        <dbReference type="ARBA" id="ARBA00023242"/>
    </source>
</evidence>
<dbReference type="GO" id="GO:0006606">
    <property type="term" value="P:protein import into nucleus"/>
    <property type="evidence" value="ECO:0007669"/>
    <property type="project" value="TreeGrafter"/>
</dbReference>
<dbReference type="GO" id="GO:0031267">
    <property type="term" value="F:small GTPase binding"/>
    <property type="evidence" value="ECO:0007669"/>
    <property type="project" value="InterPro"/>
</dbReference>
<evidence type="ECO:0000259" key="9">
    <source>
        <dbReference type="PROSITE" id="PS50166"/>
    </source>
</evidence>
<dbReference type="Gene3D" id="1.25.10.10">
    <property type="entry name" value="Leucine-rich Repeat Variant"/>
    <property type="match status" value="1"/>
</dbReference>
<feature type="compositionally biased region" description="Acidic residues" evidence="8">
    <location>
        <begin position="860"/>
        <end position="887"/>
    </location>
</feature>
<dbReference type="SUPFAM" id="SSF48371">
    <property type="entry name" value="ARM repeat"/>
    <property type="match status" value="1"/>
</dbReference>
<comment type="subcellular location">
    <subcellularLocation>
        <location evidence="2">Cytoplasm</location>
    </subcellularLocation>
    <subcellularLocation>
        <location evidence="1">Nucleus</location>
    </subcellularLocation>
</comment>
<dbReference type="InterPro" id="IPR001494">
    <property type="entry name" value="Importin-beta_N"/>
</dbReference>
<evidence type="ECO:0000313" key="10">
    <source>
        <dbReference type="Ensembl" id="ENSCCRP00000100794.1"/>
    </source>
</evidence>
<feature type="compositionally biased region" description="Acidic residues" evidence="8">
    <location>
        <begin position="904"/>
        <end position="920"/>
    </location>
</feature>
<dbReference type="Pfam" id="PF03810">
    <property type="entry name" value="IBN_N"/>
    <property type="match status" value="1"/>
</dbReference>
<organism evidence="10 11">
    <name type="scientific">Cyprinus carpio carpio</name>
    <dbReference type="NCBI Taxonomy" id="630221"/>
    <lineage>
        <taxon>Eukaryota</taxon>
        <taxon>Metazoa</taxon>
        <taxon>Chordata</taxon>
        <taxon>Craniata</taxon>
        <taxon>Vertebrata</taxon>
        <taxon>Euteleostomi</taxon>
        <taxon>Actinopterygii</taxon>
        <taxon>Neopterygii</taxon>
        <taxon>Teleostei</taxon>
        <taxon>Ostariophysi</taxon>
        <taxon>Cypriniformes</taxon>
        <taxon>Cyprinidae</taxon>
        <taxon>Cyprininae</taxon>
        <taxon>Cyprinus</taxon>
    </lineage>
</organism>
<evidence type="ECO:0000256" key="2">
    <source>
        <dbReference type="ARBA" id="ARBA00004496"/>
    </source>
</evidence>
<keyword evidence="11" id="KW-1185">Reference proteome</keyword>
<dbReference type="FunFam" id="1.25.10.10:FF:000053">
    <property type="entry name" value="Importin 7"/>
    <property type="match status" value="1"/>
</dbReference>